<sequence>MSVPGEVQPSSAAFSVQQLSTQTKTDGDIMPYHSEFEKAGQEGGLQIWRVENMELAPVPKNLYGGFYTGDAYLVLHTIENRGNKQYDLHYWLGADCSQDESGAAVIFAVQMDDYLNGMPVQFREVQGHESSTFTGYFKNGLKYMKGGVASGFTHVDRTDEDMTRLLQVQGRRVVRAYEVPPSWDSFNNGDSFILDLGKIIIQWSGSKSNPFEKLKATLVSKSIRDNERSGRAELILCEEGMESEKMLEVLGEKPELPDAHHDDTQIDSANRKIAKLFKVSNADGDMKHTMVADHSPFCQRSLETSECYILDNGGNGTLYVWKGQNANVEERHAALTMAEQFIHKMNYPSHTNVQVFPEHGETPLFKQFFQDWRDPEDTVGMGQAYVSSQIAKIEKVPFDVSKLHQSDAMAAQYGMVDEGDGEKKIWRVEGSDKVPVDPSIYGQFFGGDSYIIQYQYRHNHKQGCIIYIWQGAESSQDEVGASALLAIDLDDELGGSAVQVRVVQGKEPAHLMSLFGSKPMVVYKGGTSREGGESVPEDIRLFQVRANPAGHSRAVEVEPVSQSLNSNDVFVLVSPSKAWIWKGTSSTSVEEQGAKHLAELLQVSLTKVQEGNEEDEFWDTLGGKADYCHLLRPLNHLEAHPPRLFACSNKTGNFQMEEVPGELTKDDLAPDDVMILDVWDQVFVWIGDEAKEEEKTESLASAVKYIKSDPADRDPQTPVVVVKMGFEPPTFTGWFLGWSQE</sequence>
<feature type="domain" description="Gelsolin-like" evidence="14">
    <location>
        <begin position="174"/>
        <end position="246"/>
    </location>
</feature>
<dbReference type="GO" id="GO:0051015">
    <property type="term" value="F:actin filament binding"/>
    <property type="evidence" value="ECO:0007669"/>
    <property type="project" value="UniProtKB-UniRule"/>
</dbReference>
<evidence type="ECO:0000256" key="4">
    <source>
        <dbReference type="ARBA" id="ARBA00022467"/>
    </source>
</evidence>
<keyword evidence="5 13" id="KW-0963">Cytoplasm</keyword>
<evidence type="ECO:0000256" key="8">
    <source>
        <dbReference type="ARBA" id="ARBA00022794"/>
    </source>
</evidence>
<protein>
    <recommendedName>
        <fullName evidence="3 13">Gelsolin</fullName>
        <shortName evidence="13">ADF</shortName>
    </recommendedName>
    <alternativeName>
        <fullName evidence="13">Actin-depolymerizing factor</fullName>
    </alternativeName>
</protein>
<evidence type="ECO:0000256" key="1">
    <source>
        <dbReference type="ARBA" id="ARBA00004245"/>
    </source>
</evidence>
<accession>A0AAV1G793</accession>
<evidence type="ECO:0000256" key="11">
    <source>
        <dbReference type="ARBA" id="ARBA00023212"/>
    </source>
</evidence>
<evidence type="ECO:0000256" key="5">
    <source>
        <dbReference type="ARBA" id="ARBA00022490"/>
    </source>
</evidence>
<evidence type="ECO:0000256" key="6">
    <source>
        <dbReference type="ARBA" id="ARBA00022723"/>
    </source>
</evidence>
<evidence type="ECO:0000313" key="16">
    <source>
        <dbReference type="Proteomes" id="UP001178508"/>
    </source>
</evidence>
<dbReference type="PRINTS" id="PR00597">
    <property type="entry name" value="GELSOLIN"/>
</dbReference>
<dbReference type="InterPro" id="IPR007122">
    <property type="entry name" value="Villin/Gelsolin"/>
</dbReference>
<evidence type="ECO:0000256" key="7">
    <source>
        <dbReference type="ARBA" id="ARBA00022737"/>
    </source>
</evidence>
<keyword evidence="4 13" id="KW-0117">Actin capping</keyword>
<dbReference type="InterPro" id="IPR029006">
    <property type="entry name" value="ADF-H/Gelsolin-like_dom_sf"/>
</dbReference>
<dbReference type="FunFam" id="3.40.20.10:FF:000037">
    <property type="entry name" value="macrophage-capping protein-like isoform X2"/>
    <property type="match status" value="1"/>
</dbReference>
<dbReference type="GO" id="GO:0051016">
    <property type="term" value="P:barbed-end actin filament capping"/>
    <property type="evidence" value="ECO:0007669"/>
    <property type="project" value="UniProtKB-UniRule"/>
</dbReference>
<dbReference type="GO" id="GO:0005546">
    <property type="term" value="F:phosphatidylinositol-4,5-bisphosphate binding"/>
    <property type="evidence" value="ECO:0007669"/>
    <property type="project" value="TreeGrafter"/>
</dbReference>
<dbReference type="Pfam" id="PF00626">
    <property type="entry name" value="Gelsolin"/>
    <property type="match status" value="5"/>
</dbReference>
<dbReference type="SMART" id="SM00262">
    <property type="entry name" value="GEL"/>
    <property type="match status" value="6"/>
</dbReference>
<dbReference type="GO" id="GO:0005615">
    <property type="term" value="C:extracellular space"/>
    <property type="evidence" value="ECO:0007669"/>
    <property type="project" value="TreeGrafter"/>
</dbReference>
<evidence type="ECO:0000256" key="3">
    <source>
        <dbReference type="ARBA" id="ARBA00018797"/>
    </source>
</evidence>
<dbReference type="GO" id="GO:0015629">
    <property type="term" value="C:actin cytoskeleton"/>
    <property type="evidence" value="ECO:0007669"/>
    <property type="project" value="TreeGrafter"/>
</dbReference>
<dbReference type="FunFam" id="3.40.20.10:FF:000005">
    <property type="entry name" value="Gelsolin"/>
    <property type="match status" value="1"/>
</dbReference>
<dbReference type="GO" id="GO:0007417">
    <property type="term" value="P:central nervous system development"/>
    <property type="evidence" value="ECO:0007669"/>
    <property type="project" value="TreeGrafter"/>
</dbReference>
<dbReference type="FunFam" id="3.40.20.10:FF:000004">
    <property type="entry name" value="Gelsolin"/>
    <property type="match status" value="1"/>
</dbReference>
<dbReference type="CDD" id="cd11290">
    <property type="entry name" value="gelsolin_S1_like"/>
    <property type="match status" value="1"/>
</dbReference>
<feature type="domain" description="Gelsolin-like" evidence="14">
    <location>
        <begin position="656"/>
        <end position="731"/>
    </location>
</feature>
<dbReference type="CDD" id="cd11292">
    <property type="entry name" value="gelsolin_S3_like"/>
    <property type="match status" value="1"/>
</dbReference>
<reference evidence="15" key="1">
    <citation type="submission" date="2023-08" db="EMBL/GenBank/DDBJ databases">
        <authorList>
            <person name="Alioto T."/>
            <person name="Alioto T."/>
            <person name="Gomez Garrido J."/>
        </authorList>
    </citation>
    <scope>NUCLEOTIDE SEQUENCE</scope>
</reference>
<dbReference type="PANTHER" id="PTHR11977:SF29">
    <property type="entry name" value="GELSOLIN"/>
    <property type="match status" value="1"/>
</dbReference>
<name>A0AAV1G793_XYRNO</name>
<dbReference type="AlphaFoldDB" id="A0AAV1G793"/>
<keyword evidence="16" id="KW-1185">Reference proteome</keyword>
<keyword evidence="8" id="KW-0970">Cilium biogenesis/degradation</keyword>
<comment type="subcellular location">
    <subcellularLocation>
        <location evidence="1 13">Cytoplasm</location>
        <location evidence="1 13">Cytoskeleton</location>
    </subcellularLocation>
</comment>
<feature type="domain" description="Gelsolin-like" evidence="14">
    <location>
        <begin position="292"/>
        <end position="365"/>
    </location>
</feature>
<dbReference type="CDD" id="cd11288">
    <property type="entry name" value="gelsolin_S5_like"/>
    <property type="match status" value="1"/>
</dbReference>
<dbReference type="GO" id="GO:0008154">
    <property type="term" value="P:actin polymerization or depolymerization"/>
    <property type="evidence" value="ECO:0007669"/>
    <property type="project" value="TreeGrafter"/>
</dbReference>
<feature type="domain" description="Gelsolin-like" evidence="14">
    <location>
        <begin position="53"/>
        <end position="133"/>
    </location>
</feature>
<dbReference type="GO" id="GO:0051014">
    <property type="term" value="P:actin filament severing"/>
    <property type="evidence" value="ECO:0007669"/>
    <property type="project" value="UniProtKB-UniRule"/>
</dbReference>
<dbReference type="FunFam" id="3.40.20.10:FF:000002">
    <property type="entry name" value="Gelsolin"/>
    <property type="match status" value="1"/>
</dbReference>
<dbReference type="Gene3D" id="3.40.20.10">
    <property type="entry name" value="Severin"/>
    <property type="match status" value="6"/>
</dbReference>
<evidence type="ECO:0000256" key="10">
    <source>
        <dbReference type="ARBA" id="ARBA00023203"/>
    </source>
</evidence>
<dbReference type="CDD" id="cd11291">
    <property type="entry name" value="gelsolin_S6_like"/>
    <property type="match status" value="1"/>
</dbReference>
<comment type="similarity">
    <text evidence="2 13">Belongs to the villin/gelsolin family.</text>
</comment>
<evidence type="ECO:0000256" key="9">
    <source>
        <dbReference type="ARBA" id="ARBA00022837"/>
    </source>
</evidence>
<evidence type="ECO:0000256" key="2">
    <source>
        <dbReference type="ARBA" id="ARBA00008418"/>
    </source>
</evidence>
<evidence type="ECO:0000256" key="12">
    <source>
        <dbReference type="ARBA" id="ARBA00025132"/>
    </source>
</evidence>
<evidence type="ECO:0000259" key="14">
    <source>
        <dbReference type="Pfam" id="PF00626"/>
    </source>
</evidence>
<organism evidence="15 16">
    <name type="scientific">Xyrichtys novacula</name>
    <name type="common">Pearly razorfish</name>
    <name type="synonym">Hemipteronotus novacula</name>
    <dbReference type="NCBI Taxonomy" id="13765"/>
    <lineage>
        <taxon>Eukaryota</taxon>
        <taxon>Metazoa</taxon>
        <taxon>Chordata</taxon>
        <taxon>Craniata</taxon>
        <taxon>Vertebrata</taxon>
        <taxon>Euteleostomi</taxon>
        <taxon>Actinopterygii</taxon>
        <taxon>Neopterygii</taxon>
        <taxon>Teleostei</taxon>
        <taxon>Neoteleostei</taxon>
        <taxon>Acanthomorphata</taxon>
        <taxon>Eupercaria</taxon>
        <taxon>Labriformes</taxon>
        <taxon>Labridae</taxon>
        <taxon>Xyrichtys</taxon>
    </lineage>
</organism>
<keyword evidence="7" id="KW-0677">Repeat</keyword>
<dbReference type="SUPFAM" id="SSF55753">
    <property type="entry name" value="Actin depolymerizing proteins"/>
    <property type="match status" value="6"/>
</dbReference>
<dbReference type="EMBL" id="OY660875">
    <property type="protein sequence ID" value="CAJ1069358.1"/>
    <property type="molecule type" value="Genomic_DNA"/>
</dbReference>
<dbReference type="Proteomes" id="UP001178508">
    <property type="component" value="Chromosome 12"/>
</dbReference>
<feature type="domain" description="Gelsolin-like" evidence="14">
    <location>
        <begin position="431"/>
        <end position="512"/>
    </location>
</feature>
<dbReference type="CDD" id="cd11289">
    <property type="entry name" value="gelsolin_S2_like"/>
    <property type="match status" value="1"/>
</dbReference>
<keyword evidence="9" id="KW-0106">Calcium</keyword>
<dbReference type="CDD" id="cd11293">
    <property type="entry name" value="gelsolin_S4_like"/>
    <property type="match status" value="1"/>
</dbReference>
<keyword evidence="6" id="KW-0479">Metal-binding</keyword>
<gene>
    <name evidence="15" type="ORF">XNOV1_A009140</name>
</gene>
<comment type="function">
    <text evidence="12 13">Calcium-regulated, actin-modulating protein that binds to the plus (or barbed) ends of actin monomers or filaments, preventing monomer exchange (end-blocking or capping). It can promote the assembly of monomers into filaments (nucleation) as well as sever filaments already formed. Plays a role in ciliogenesis.</text>
</comment>
<dbReference type="InterPro" id="IPR007123">
    <property type="entry name" value="Gelsolin-like_dom"/>
</dbReference>
<dbReference type="GO" id="GO:0060271">
    <property type="term" value="P:cilium assembly"/>
    <property type="evidence" value="ECO:0007669"/>
    <property type="project" value="UniProtKB-UniRule"/>
</dbReference>
<evidence type="ECO:0000256" key="13">
    <source>
        <dbReference type="RuleBase" id="RU367130"/>
    </source>
</evidence>
<dbReference type="PANTHER" id="PTHR11977">
    <property type="entry name" value="VILLIN"/>
    <property type="match status" value="1"/>
</dbReference>
<dbReference type="GO" id="GO:0046872">
    <property type="term" value="F:metal ion binding"/>
    <property type="evidence" value="ECO:0007669"/>
    <property type="project" value="UniProtKB-KW"/>
</dbReference>
<proteinExistence type="inferred from homology"/>
<dbReference type="FunFam" id="3.40.20.10:FF:000001">
    <property type="entry name" value="Gelsolin"/>
    <property type="match status" value="1"/>
</dbReference>
<keyword evidence="11" id="KW-0206">Cytoskeleton</keyword>
<dbReference type="GO" id="GO:0005737">
    <property type="term" value="C:cytoplasm"/>
    <property type="evidence" value="ECO:0007669"/>
    <property type="project" value="UniProtKB-UniRule"/>
</dbReference>
<keyword evidence="10 13" id="KW-0009">Actin-binding</keyword>
<evidence type="ECO:0000313" key="15">
    <source>
        <dbReference type="EMBL" id="CAJ1069358.1"/>
    </source>
</evidence>